<accession>A0A7R9WL78</accession>
<dbReference type="AlphaFoldDB" id="A0A7R9WL78"/>
<gene>
    <name evidence="2" type="ORF">CAUS1442_LOCUS243</name>
</gene>
<name>A0A7R9WL78_9STRA</name>
<proteinExistence type="predicted"/>
<feature type="region of interest" description="Disordered" evidence="1">
    <location>
        <begin position="1"/>
        <end position="28"/>
    </location>
</feature>
<protein>
    <submittedName>
        <fullName evidence="2">Uncharacterized protein</fullName>
    </submittedName>
</protein>
<evidence type="ECO:0000256" key="1">
    <source>
        <dbReference type="SAM" id="MobiDB-lite"/>
    </source>
</evidence>
<reference evidence="2" key="1">
    <citation type="submission" date="2021-01" db="EMBL/GenBank/DDBJ databases">
        <authorList>
            <person name="Corre E."/>
            <person name="Pelletier E."/>
            <person name="Niang G."/>
            <person name="Scheremetjew M."/>
            <person name="Finn R."/>
            <person name="Kale V."/>
            <person name="Holt S."/>
            <person name="Cochrane G."/>
            <person name="Meng A."/>
            <person name="Brown T."/>
            <person name="Cohen L."/>
        </authorList>
    </citation>
    <scope>NUCLEOTIDE SEQUENCE</scope>
    <source>
        <strain evidence="2">CCMP3328</strain>
    </source>
</reference>
<sequence>MLHGNSGVGSESGSVNGNSNDNANTVNAATCNNTSNVQQEDEEINADTEDDNDAVDSCICGSGRPHRPCSTCGQCSQCNCQCHTHFTVRFRVLSESAEAAVCEKVRHIAEEAISSPESLVTWPGFDRIGKLRDRVDMVLDNSRGSLLKSIEAEVAAVVQGAAPRKK</sequence>
<dbReference type="EMBL" id="HBEF01000366">
    <property type="protein sequence ID" value="CAD8328148.1"/>
    <property type="molecule type" value="Transcribed_RNA"/>
</dbReference>
<organism evidence="2">
    <name type="scientific">Craspedostauros australis</name>
    <dbReference type="NCBI Taxonomy" id="1486917"/>
    <lineage>
        <taxon>Eukaryota</taxon>
        <taxon>Sar</taxon>
        <taxon>Stramenopiles</taxon>
        <taxon>Ochrophyta</taxon>
        <taxon>Bacillariophyta</taxon>
        <taxon>Bacillariophyceae</taxon>
        <taxon>Bacillariophycidae</taxon>
        <taxon>Naviculales</taxon>
        <taxon>Naviculaceae</taxon>
        <taxon>Craspedostauros</taxon>
    </lineage>
</organism>
<evidence type="ECO:0000313" key="2">
    <source>
        <dbReference type="EMBL" id="CAD8328148.1"/>
    </source>
</evidence>